<accession>A0A9X2M535</accession>
<protein>
    <recommendedName>
        <fullName evidence="1">iHD-CE domain-containing protein</fullName>
    </recommendedName>
</protein>
<evidence type="ECO:0000313" key="3">
    <source>
        <dbReference type="Proteomes" id="UP001142400"/>
    </source>
</evidence>
<dbReference type="AlphaFoldDB" id="A0A9X2M535"/>
<dbReference type="Pfam" id="PF24401">
    <property type="entry name" value="iHD-CE"/>
    <property type="match status" value="1"/>
</dbReference>
<dbReference type="EMBL" id="JANIIC010000191">
    <property type="protein sequence ID" value="MCQ8836600.1"/>
    <property type="molecule type" value="Genomic_DNA"/>
</dbReference>
<evidence type="ECO:0000313" key="2">
    <source>
        <dbReference type="EMBL" id="MCQ8836600.1"/>
    </source>
</evidence>
<dbReference type="Proteomes" id="UP001142400">
    <property type="component" value="Unassembled WGS sequence"/>
</dbReference>
<keyword evidence="3" id="KW-1185">Reference proteome</keyword>
<sequence length="158" mass="17288">MREGDAHNVVAGKAMAGTVVQARSIGRLYVQQGGPEAESQPVTDNAWVRAAVGSAVWEHVRTSSDVAFFRRQVGLIVEALAGLSDEAERTLGADPWRDPEVAVRFVERIEWLLGDVDDQAPLDLYPAEAALLVLIPFFYRTHALRMAAQYSAVDLAQL</sequence>
<proteinExistence type="predicted"/>
<feature type="domain" description="iHD-CE" evidence="1">
    <location>
        <begin position="47"/>
        <end position="154"/>
    </location>
</feature>
<reference evidence="2" key="1">
    <citation type="submission" date="2022-06" db="EMBL/GenBank/DDBJ databases">
        <title>WGS of actinobacteria.</title>
        <authorList>
            <person name="Thawai C."/>
        </authorList>
    </citation>
    <scope>NUCLEOTIDE SEQUENCE</scope>
    <source>
        <strain evidence="2">DSM 42010</strain>
    </source>
</reference>
<evidence type="ECO:0000259" key="1">
    <source>
        <dbReference type="Pfam" id="PF24401"/>
    </source>
</evidence>
<comment type="caution">
    <text evidence="2">The sequence shown here is derived from an EMBL/GenBank/DDBJ whole genome shotgun (WGS) entry which is preliminary data.</text>
</comment>
<feature type="non-terminal residue" evidence="2">
    <location>
        <position position="158"/>
    </location>
</feature>
<name>A0A9X2M535_STRMQ</name>
<gene>
    <name evidence="2" type="ORF">NQU54_48370</name>
</gene>
<organism evidence="2 3">
    <name type="scientific">Streptomyces malaysiensis subsp. samsunensis</name>
    <dbReference type="NCBI Taxonomy" id="459658"/>
    <lineage>
        <taxon>Bacteria</taxon>
        <taxon>Bacillati</taxon>
        <taxon>Actinomycetota</taxon>
        <taxon>Actinomycetes</taxon>
        <taxon>Kitasatosporales</taxon>
        <taxon>Streptomycetaceae</taxon>
        <taxon>Streptomyces</taxon>
        <taxon>Streptomyces violaceusniger group</taxon>
    </lineage>
</organism>
<dbReference type="InterPro" id="IPR056506">
    <property type="entry name" value="iHD-CE"/>
</dbReference>